<keyword evidence="3" id="KW-0804">Transcription</keyword>
<name>A0A9E6ZF55_ALIAG</name>
<dbReference type="InterPro" id="IPR001647">
    <property type="entry name" value="HTH_TetR"/>
</dbReference>
<dbReference type="RefSeq" id="WP_236613837.1">
    <property type="nucleotide sequence ID" value="NZ_AURB01000101.1"/>
</dbReference>
<dbReference type="PANTHER" id="PTHR30055">
    <property type="entry name" value="HTH-TYPE TRANSCRIPTIONAL REGULATOR RUTR"/>
    <property type="match status" value="1"/>
</dbReference>
<dbReference type="PANTHER" id="PTHR30055:SF148">
    <property type="entry name" value="TETR-FAMILY TRANSCRIPTIONAL REGULATOR"/>
    <property type="match status" value="1"/>
</dbReference>
<dbReference type="PRINTS" id="PR00455">
    <property type="entry name" value="HTHTETR"/>
</dbReference>
<gene>
    <name evidence="6" type="ORF">K1I37_12910</name>
</gene>
<evidence type="ECO:0000259" key="5">
    <source>
        <dbReference type="PROSITE" id="PS50977"/>
    </source>
</evidence>
<dbReference type="SUPFAM" id="SSF48498">
    <property type="entry name" value="Tetracyclin repressor-like, C-terminal domain"/>
    <property type="match status" value="1"/>
</dbReference>
<evidence type="ECO:0000313" key="7">
    <source>
        <dbReference type="Proteomes" id="UP000829401"/>
    </source>
</evidence>
<dbReference type="SUPFAM" id="SSF46689">
    <property type="entry name" value="Homeodomain-like"/>
    <property type="match status" value="1"/>
</dbReference>
<evidence type="ECO:0000256" key="2">
    <source>
        <dbReference type="ARBA" id="ARBA00023125"/>
    </source>
</evidence>
<dbReference type="InterPro" id="IPR036271">
    <property type="entry name" value="Tet_transcr_reg_TetR-rel_C_sf"/>
</dbReference>
<dbReference type="AlphaFoldDB" id="A0A9E6ZF55"/>
<dbReference type="GO" id="GO:0003700">
    <property type="term" value="F:DNA-binding transcription factor activity"/>
    <property type="evidence" value="ECO:0007669"/>
    <property type="project" value="TreeGrafter"/>
</dbReference>
<proteinExistence type="predicted"/>
<dbReference type="InterPro" id="IPR050109">
    <property type="entry name" value="HTH-type_TetR-like_transc_reg"/>
</dbReference>
<feature type="domain" description="HTH tetR-type" evidence="5">
    <location>
        <begin position="39"/>
        <end position="99"/>
    </location>
</feature>
<accession>A0A9E6ZF55</accession>
<dbReference type="Proteomes" id="UP000829401">
    <property type="component" value="Chromosome"/>
</dbReference>
<evidence type="ECO:0000256" key="3">
    <source>
        <dbReference type="ARBA" id="ARBA00023163"/>
    </source>
</evidence>
<feature type="DNA-binding region" description="H-T-H motif" evidence="4">
    <location>
        <begin position="62"/>
        <end position="81"/>
    </location>
</feature>
<dbReference type="PROSITE" id="PS50977">
    <property type="entry name" value="HTH_TETR_2"/>
    <property type="match status" value="1"/>
</dbReference>
<dbReference type="Pfam" id="PF16859">
    <property type="entry name" value="TetR_C_11"/>
    <property type="match status" value="1"/>
</dbReference>
<dbReference type="GO" id="GO:0000976">
    <property type="term" value="F:transcription cis-regulatory region binding"/>
    <property type="evidence" value="ECO:0007669"/>
    <property type="project" value="TreeGrafter"/>
</dbReference>
<keyword evidence="7" id="KW-1185">Reference proteome</keyword>
<dbReference type="Pfam" id="PF00440">
    <property type="entry name" value="TetR_N"/>
    <property type="match status" value="1"/>
</dbReference>
<sequence length="219" mass="24319">MVEETWTRYTVSMYCEDMEMDMHMDKDREHGRGGRPRSEQARTAILHAVDDLLLEMGYAAVTMKGIAQRAGVSRQTVYRWWSHKAEILFEASVIDAQQELAVSPAADPLDDLTAYLEALIRFLAHSPAGAAYRALVGEAQHDAAVAKLLSSKDLLGDSARVVIERAIGEGNLPIPLDQATALLIGPTFFWILSGRNADHLVPRELAKDFIHDLQARLSH</sequence>
<dbReference type="InterPro" id="IPR011075">
    <property type="entry name" value="TetR_C"/>
</dbReference>
<evidence type="ECO:0000313" key="6">
    <source>
        <dbReference type="EMBL" id="UNO47597.1"/>
    </source>
</evidence>
<keyword evidence="2 4" id="KW-0238">DNA-binding</keyword>
<dbReference type="InterPro" id="IPR009057">
    <property type="entry name" value="Homeodomain-like_sf"/>
</dbReference>
<dbReference type="Gene3D" id="1.10.10.60">
    <property type="entry name" value="Homeodomain-like"/>
    <property type="match status" value="1"/>
</dbReference>
<reference evidence="7" key="1">
    <citation type="journal article" date="2022" name="G3 (Bethesda)">
        <title>Unveiling the complete genome sequence of Alicyclobacillus acidoterrestris DSM 3922T, a taint-producing strain.</title>
        <authorList>
            <person name="Leonardo I.C."/>
            <person name="Barreto Crespo M.T."/>
            <person name="Gaspar F.B."/>
        </authorList>
    </citation>
    <scope>NUCLEOTIDE SEQUENCE [LARGE SCALE GENOMIC DNA]</scope>
    <source>
        <strain evidence="7">DSM 3922</strain>
    </source>
</reference>
<keyword evidence="1" id="KW-0805">Transcription regulation</keyword>
<evidence type="ECO:0000256" key="4">
    <source>
        <dbReference type="PROSITE-ProRule" id="PRU00335"/>
    </source>
</evidence>
<protein>
    <submittedName>
        <fullName evidence="6">TetR/AcrR family transcriptional regulator</fullName>
    </submittedName>
</protein>
<organism evidence="6 7">
    <name type="scientific">Alicyclobacillus acidoterrestris (strain ATCC 49025 / DSM 3922 / CIP 106132 / NCIMB 13137 / GD3B)</name>
    <dbReference type="NCBI Taxonomy" id="1356854"/>
    <lineage>
        <taxon>Bacteria</taxon>
        <taxon>Bacillati</taxon>
        <taxon>Bacillota</taxon>
        <taxon>Bacilli</taxon>
        <taxon>Bacillales</taxon>
        <taxon>Alicyclobacillaceae</taxon>
        <taxon>Alicyclobacillus</taxon>
    </lineage>
</organism>
<evidence type="ECO:0000256" key="1">
    <source>
        <dbReference type="ARBA" id="ARBA00023015"/>
    </source>
</evidence>
<dbReference type="EMBL" id="CP080467">
    <property type="protein sequence ID" value="UNO47597.1"/>
    <property type="molecule type" value="Genomic_DNA"/>
</dbReference>
<dbReference type="KEGG" id="aaco:K1I37_12910"/>
<dbReference type="Gene3D" id="1.10.357.10">
    <property type="entry name" value="Tetracycline Repressor, domain 2"/>
    <property type="match status" value="1"/>
</dbReference>